<evidence type="ECO:0008006" key="5">
    <source>
        <dbReference type="Google" id="ProtNLM"/>
    </source>
</evidence>
<evidence type="ECO:0000313" key="3">
    <source>
        <dbReference type="EMBL" id="MBP2384007.1"/>
    </source>
</evidence>
<accession>A0ABS4X6B3</accession>
<dbReference type="RefSeq" id="WP_209904903.1">
    <property type="nucleotide sequence ID" value="NZ_BAAAJW010000001.1"/>
</dbReference>
<protein>
    <recommendedName>
        <fullName evidence="5">Integral membrane protein</fullName>
    </recommendedName>
</protein>
<feature type="transmembrane region" description="Helical" evidence="2">
    <location>
        <begin position="64"/>
        <end position="82"/>
    </location>
</feature>
<keyword evidence="2" id="KW-0472">Membrane</keyword>
<evidence type="ECO:0000256" key="1">
    <source>
        <dbReference type="SAM" id="MobiDB-lite"/>
    </source>
</evidence>
<reference evidence="3 4" key="1">
    <citation type="submission" date="2021-03" db="EMBL/GenBank/DDBJ databases">
        <title>Sequencing the genomes of 1000 actinobacteria strains.</title>
        <authorList>
            <person name="Klenk H.-P."/>
        </authorList>
    </citation>
    <scope>NUCLEOTIDE SEQUENCE [LARGE SCALE GENOMIC DNA]</scope>
    <source>
        <strain evidence="3 4">DSM 14566</strain>
    </source>
</reference>
<feature type="region of interest" description="Disordered" evidence="1">
    <location>
        <begin position="180"/>
        <end position="208"/>
    </location>
</feature>
<keyword evidence="4" id="KW-1185">Reference proteome</keyword>
<comment type="caution">
    <text evidence="3">The sequence shown here is derived from an EMBL/GenBank/DDBJ whole genome shotgun (WGS) entry which is preliminary data.</text>
</comment>
<keyword evidence="2" id="KW-1133">Transmembrane helix</keyword>
<evidence type="ECO:0000256" key="2">
    <source>
        <dbReference type="SAM" id="Phobius"/>
    </source>
</evidence>
<evidence type="ECO:0000313" key="4">
    <source>
        <dbReference type="Proteomes" id="UP001519290"/>
    </source>
</evidence>
<gene>
    <name evidence="3" type="ORF">JOF43_003996</name>
</gene>
<dbReference type="EMBL" id="JAGIOD010000002">
    <property type="protein sequence ID" value="MBP2384007.1"/>
    <property type="molecule type" value="Genomic_DNA"/>
</dbReference>
<feature type="transmembrane region" description="Helical" evidence="2">
    <location>
        <begin position="6"/>
        <end position="26"/>
    </location>
</feature>
<sequence>MIAAIIAAEVAFWVLLLAGLALRYLVRARRLSTLVLAAVPLVDLALLVLVAVDVMRGSPPTRPHAFAALYLGITVAFGHHIIQHTDAWFRYRFAGGPKPLKAPKGSTAEVRAIWREWFRVVLAAALGATCLLVMIALEGWHLPASVDDAAGHPYWATLLLLPIITAVWFLAGPAFAGRGDPARDRQPATPTDATSLTLHEPRAGAERP</sequence>
<proteinExistence type="predicted"/>
<feature type="transmembrane region" description="Helical" evidence="2">
    <location>
        <begin position="154"/>
        <end position="176"/>
    </location>
</feature>
<keyword evidence="2" id="KW-0812">Transmembrane</keyword>
<feature type="transmembrane region" description="Helical" evidence="2">
    <location>
        <begin position="33"/>
        <end position="52"/>
    </location>
</feature>
<dbReference type="Proteomes" id="UP001519290">
    <property type="component" value="Unassembled WGS sequence"/>
</dbReference>
<feature type="compositionally biased region" description="Basic and acidic residues" evidence="1">
    <location>
        <begin position="199"/>
        <end position="208"/>
    </location>
</feature>
<organism evidence="3 4">
    <name type="scientific">Brachybacterium sacelli</name>
    <dbReference type="NCBI Taxonomy" id="173364"/>
    <lineage>
        <taxon>Bacteria</taxon>
        <taxon>Bacillati</taxon>
        <taxon>Actinomycetota</taxon>
        <taxon>Actinomycetes</taxon>
        <taxon>Micrococcales</taxon>
        <taxon>Dermabacteraceae</taxon>
        <taxon>Brachybacterium</taxon>
    </lineage>
</organism>
<name>A0ABS4X6B3_9MICO</name>
<feature type="compositionally biased region" description="Polar residues" evidence="1">
    <location>
        <begin position="188"/>
        <end position="197"/>
    </location>
</feature>
<feature type="transmembrane region" description="Helical" evidence="2">
    <location>
        <begin position="120"/>
        <end position="142"/>
    </location>
</feature>